<feature type="compositionally biased region" description="Polar residues" evidence="1">
    <location>
        <begin position="72"/>
        <end position="86"/>
    </location>
</feature>
<dbReference type="Proteomes" id="UP000237631">
    <property type="component" value="Unassembled WGS sequence"/>
</dbReference>
<feature type="region of interest" description="Disordered" evidence="1">
    <location>
        <begin position="66"/>
        <end position="199"/>
    </location>
</feature>
<feature type="compositionally biased region" description="Polar residues" evidence="1">
    <location>
        <begin position="340"/>
        <end position="362"/>
    </location>
</feature>
<reference evidence="3" key="1">
    <citation type="journal article" date="2017" name="bioRxiv">
        <title>Conservation of a gene cluster reveals novel cercosporin biosynthetic mechanisms and extends production to the genus Colletotrichum.</title>
        <authorList>
            <person name="de Jonge R."/>
            <person name="Ebert M.K."/>
            <person name="Huitt-Roehl C.R."/>
            <person name="Pal P."/>
            <person name="Suttle J.C."/>
            <person name="Spanner R.E."/>
            <person name="Neubauer J.D."/>
            <person name="Jurick W.M.II."/>
            <person name="Stott K.A."/>
            <person name="Secor G.A."/>
            <person name="Thomma B.P.H.J."/>
            <person name="Van de Peer Y."/>
            <person name="Townsend C.A."/>
            <person name="Bolton M.D."/>
        </authorList>
    </citation>
    <scope>NUCLEOTIDE SEQUENCE [LARGE SCALE GENOMIC DNA]</scope>
    <source>
        <strain evidence="3">CBS538.71</strain>
    </source>
</reference>
<keyword evidence="3" id="KW-1185">Reference proteome</keyword>
<organism evidence="2 3">
    <name type="scientific">Cercospora berteroae</name>
    <dbReference type="NCBI Taxonomy" id="357750"/>
    <lineage>
        <taxon>Eukaryota</taxon>
        <taxon>Fungi</taxon>
        <taxon>Dikarya</taxon>
        <taxon>Ascomycota</taxon>
        <taxon>Pezizomycotina</taxon>
        <taxon>Dothideomycetes</taxon>
        <taxon>Dothideomycetidae</taxon>
        <taxon>Mycosphaerellales</taxon>
        <taxon>Mycosphaerellaceae</taxon>
        <taxon>Cercospora</taxon>
    </lineage>
</organism>
<proteinExistence type="predicted"/>
<feature type="compositionally biased region" description="Low complexity" evidence="1">
    <location>
        <begin position="363"/>
        <end position="392"/>
    </location>
</feature>
<feature type="region of interest" description="Disordered" evidence="1">
    <location>
        <begin position="313"/>
        <end position="398"/>
    </location>
</feature>
<evidence type="ECO:0000256" key="1">
    <source>
        <dbReference type="SAM" id="MobiDB-lite"/>
    </source>
</evidence>
<feature type="region of interest" description="Disordered" evidence="1">
    <location>
        <begin position="413"/>
        <end position="451"/>
    </location>
</feature>
<dbReference type="EMBL" id="PNEN01000282">
    <property type="protein sequence ID" value="PPJ60406.1"/>
    <property type="molecule type" value="Genomic_DNA"/>
</dbReference>
<evidence type="ECO:0000313" key="2">
    <source>
        <dbReference type="EMBL" id="PPJ60406.1"/>
    </source>
</evidence>
<feature type="compositionally biased region" description="Polar residues" evidence="1">
    <location>
        <begin position="139"/>
        <end position="152"/>
    </location>
</feature>
<evidence type="ECO:0008006" key="4">
    <source>
        <dbReference type="Google" id="ProtNLM"/>
    </source>
</evidence>
<dbReference type="PANTHER" id="PTHR35392">
    <property type="entry name" value="ZN(II)2CYS6 TRANSCRIPTION FACTOR (EUROFUNG)-RELATED-RELATED"/>
    <property type="match status" value="1"/>
</dbReference>
<accession>A0A2S6CL00</accession>
<protein>
    <recommendedName>
        <fullName evidence="4">Zn(2)-C6 fungal-type domain-containing protein</fullName>
    </recommendedName>
</protein>
<comment type="caution">
    <text evidence="2">The sequence shown here is derived from an EMBL/GenBank/DDBJ whole genome shotgun (WGS) entry which is preliminary data.</text>
</comment>
<feature type="compositionally biased region" description="Polar residues" evidence="1">
    <location>
        <begin position="97"/>
        <end position="107"/>
    </location>
</feature>
<dbReference type="InterPro" id="IPR052973">
    <property type="entry name" value="Fungal_sec-metab_reg_TF"/>
</dbReference>
<gene>
    <name evidence="2" type="ORF">CBER1_08002</name>
</gene>
<dbReference type="OrthoDB" id="4226666at2759"/>
<dbReference type="STRING" id="357750.A0A2S6CL00"/>
<dbReference type="AlphaFoldDB" id="A0A2S6CL00"/>
<sequence length="886" mass="99096">MEDPPLAQLFGSHFFDYGLPGALADHPFPVLVDENGWPVNMTQLDCFDDAFWPHHDMILDTANHTDVAKSPAPQSHRTGTEGSDSLSPDDASGHILTPSSTNYSPYMTNLDDPESDVASGSPESERSVAGDFVHVLSPNRPQTESMRQNYAPRSSPGPVPSAQTSSLLRHAAIPSPSQPGPGMSSRHWQSSFGPSTSAGVDGRNTTAYASFPGAHDFQLYDDSAILANVGDSFDPSFTSAPQQQQDAYDSLSFRSHDGALQDFQTQIPSQDQSLADMQYMRNAVAYPQQGQPLYLAASTAASQFDTSPQYLRSTETTEHVTHHSITTPQALPVMPKTITHPPQNTTHVTPHANQTSRGQTSGRPHAQPRPRVQVRPAPTSSGGNSPNSSATSSHHESFDLSSGAYPYIAAAASSRAQPTTIRVSQVDKVSKSAGPRGGRKKNSHLPDVSRQRSHAMRKVGACWRCVMQRDPCDVPEGGCCSRCVMRAARGQTYYFGCDRSKLPEFVHEFLPASLLHDHQKQSIETFVSSEVVHWHVDNCIDVYLSSGYGPPLPWKLYEFTPRNLEFLYQLQATQDPQSMRTITKKKYSPPYGLLKIDSVDDRNYEAYLEDLLQPQWLKELGESAYAEENLVDEGMFQCKVLDFMCQLYVGTRDSTLKPLLGDVLRMIIITYIMGHTLTITEETLYPVINNIRHTPRPPANQKHTSPRLANRQLKFFFHLVRNSIYEKVLKWQQHTLHTAGKKQETWLHAFCVTLGFAMVLEEVQRTMLCHAEAKIYRGEATPQDAFNEAQQHCDNIDKRFKLLVGLFQCKYRDRKWTDTGSFGNGTPEFNDPVSNTFLSHLRHLVEQRESHLRSREDVQFSLENQCLYTTRLTARFLLPFLNLPPA</sequence>
<feature type="compositionally biased region" description="Polar residues" evidence="1">
    <location>
        <begin position="186"/>
        <end position="199"/>
    </location>
</feature>
<dbReference type="PANTHER" id="PTHR35392:SF1">
    <property type="entry name" value="ZN(II)2CYS6 TRANSCRIPTION FACTOR (EUROFUNG)"/>
    <property type="match status" value="1"/>
</dbReference>
<name>A0A2S6CL00_9PEZI</name>
<evidence type="ECO:0000313" key="3">
    <source>
        <dbReference type="Proteomes" id="UP000237631"/>
    </source>
</evidence>
<feature type="compositionally biased region" description="Polar residues" evidence="1">
    <location>
        <begin position="414"/>
        <end position="423"/>
    </location>
</feature>